<evidence type="ECO:0000313" key="2">
    <source>
        <dbReference type="Proteomes" id="UP000032101"/>
    </source>
</evidence>
<dbReference type="PATRIC" id="fig|294.124.peg.2824"/>
<name>A0A0D0PJD1_PSEFL</name>
<sequence>MLAIYGTFKTTPTSDDKNKTIQTFKKIQIQNKIDERDNVFIEDLKEYEMAGVNSENPVDSLIGNPVFMVEMKAYVVTGSDPSSSKYLYKVTPTFLWYPHSLHKGVFQRAKRDLSVEVAFADVKSISPLDGFPAGFMYKGSDFASRFSLVEGSKSATVNVVSVTVIEGPDKVPTDKALAIVNDAIKAKAEELSKEIEDKNKPEQ</sequence>
<dbReference type="EMBL" id="JXNZ01000113">
    <property type="protein sequence ID" value="KIQ58833.1"/>
    <property type="molecule type" value="Genomic_DNA"/>
</dbReference>
<dbReference type="AlphaFoldDB" id="A0A0D0PJD1"/>
<organism evidence="1 2">
    <name type="scientific">Pseudomonas fluorescens</name>
    <dbReference type="NCBI Taxonomy" id="294"/>
    <lineage>
        <taxon>Bacteria</taxon>
        <taxon>Pseudomonadati</taxon>
        <taxon>Pseudomonadota</taxon>
        <taxon>Gammaproteobacteria</taxon>
        <taxon>Pseudomonadales</taxon>
        <taxon>Pseudomonadaceae</taxon>
        <taxon>Pseudomonas</taxon>
    </lineage>
</organism>
<reference evidence="1 2" key="1">
    <citation type="submission" date="2015-01" db="EMBL/GenBank/DDBJ databases">
        <title>Draft Genome Sequence of the Biocontrol and Plant Growth-Promoting Rhizobacteria (PGPR) Pseudomonas fluorescens UM270.</title>
        <authorList>
            <person name="Hernandez-Salmeron J.E."/>
            <person name="Santoyo G."/>
            <person name="Moreno-Hagelsieb G."/>
            <person name="Hernandez-Leon R."/>
        </authorList>
    </citation>
    <scope>NUCLEOTIDE SEQUENCE [LARGE SCALE GENOMIC DNA]</scope>
    <source>
        <strain evidence="1 2">UM270</strain>
    </source>
</reference>
<comment type="caution">
    <text evidence="1">The sequence shown here is derived from an EMBL/GenBank/DDBJ whole genome shotgun (WGS) entry which is preliminary data.</text>
</comment>
<dbReference type="Proteomes" id="UP000032101">
    <property type="component" value="Unassembled WGS sequence"/>
</dbReference>
<protein>
    <submittedName>
        <fullName evidence="1">Uncharacterized protein</fullName>
    </submittedName>
</protein>
<evidence type="ECO:0000313" key="1">
    <source>
        <dbReference type="EMBL" id="KIQ58833.1"/>
    </source>
</evidence>
<accession>A0A0D0PJD1</accession>
<gene>
    <name evidence="1" type="ORF">RL74_13705</name>
</gene>
<proteinExistence type="predicted"/>